<gene>
    <name evidence="2" type="ORF">COLO4_09845</name>
</gene>
<evidence type="ECO:0000313" key="2">
    <source>
        <dbReference type="EMBL" id="OMP04206.1"/>
    </source>
</evidence>
<feature type="compositionally biased region" description="Basic residues" evidence="1">
    <location>
        <begin position="37"/>
        <end position="46"/>
    </location>
</feature>
<protein>
    <submittedName>
        <fullName evidence="2">Uncharacterized protein</fullName>
    </submittedName>
</protein>
<evidence type="ECO:0000313" key="3">
    <source>
        <dbReference type="Proteomes" id="UP000187203"/>
    </source>
</evidence>
<evidence type="ECO:0000256" key="1">
    <source>
        <dbReference type="SAM" id="MobiDB-lite"/>
    </source>
</evidence>
<dbReference type="Proteomes" id="UP000187203">
    <property type="component" value="Unassembled WGS sequence"/>
</dbReference>
<name>A0A1R3KAW8_9ROSI</name>
<feature type="compositionally biased region" description="Basic and acidic residues" evidence="1">
    <location>
        <begin position="16"/>
        <end position="29"/>
    </location>
</feature>
<dbReference type="EMBL" id="AWUE01014275">
    <property type="protein sequence ID" value="OMP04206.1"/>
    <property type="molecule type" value="Genomic_DNA"/>
</dbReference>
<feature type="region of interest" description="Disordered" evidence="1">
    <location>
        <begin position="16"/>
        <end position="52"/>
    </location>
</feature>
<proteinExistence type="predicted"/>
<keyword evidence="3" id="KW-1185">Reference proteome</keyword>
<accession>A0A1R3KAW8</accession>
<reference evidence="3" key="1">
    <citation type="submission" date="2013-09" db="EMBL/GenBank/DDBJ databases">
        <title>Corchorus olitorius genome sequencing.</title>
        <authorList>
            <person name="Alam M."/>
            <person name="Haque M.S."/>
            <person name="Islam M.S."/>
            <person name="Emdad E.M."/>
            <person name="Islam M.M."/>
            <person name="Ahmed B."/>
            <person name="Halim A."/>
            <person name="Hossen Q.M.M."/>
            <person name="Hossain M.Z."/>
            <person name="Ahmed R."/>
            <person name="Khan M.M."/>
            <person name="Islam R."/>
            <person name="Rashid M.M."/>
            <person name="Khan S.A."/>
            <person name="Rahman M.S."/>
            <person name="Alam M."/>
            <person name="Yahiya A.S."/>
            <person name="Khan M.S."/>
            <person name="Azam M.S."/>
            <person name="Haque T."/>
            <person name="Lashkar M.Z.H."/>
            <person name="Akhand A.I."/>
            <person name="Morshed G."/>
            <person name="Roy S."/>
            <person name="Uddin K.S."/>
            <person name="Rabeya T."/>
            <person name="Hossain A.S."/>
            <person name="Chowdhury A."/>
            <person name="Snigdha A.R."/>
            <person name="Mortoza M.S."/>
            <person name="Matin S.A."/>
            <person name="Hoque S.M.E."/>
            <person name="Islam M.K."/>
            <person name="Roy D.K."/>
            <person name="Haider R."/>
            <person name="Moosa M.M."/>
            <person name="Elias S.M."/>
            <person name="Hasan A.M."/>
            <person name="Jahan S."/>
            <person name="Shafiuddin M."/>
            <person name="Mahmood N."/>
            <person name="Shommy N.S."/>
        </authorList>
    </citation>
    <scope>NUCLEOTIDE SEQUENCE [LARGE SCALE GENOMIC DNA]</scope>
    <source>
        <strain evidence="3">cv. O-4</strain>
    </source>
</reference>
<dbReference type="AlphaFoldDB" id="A0A1R3KAW8"/>
<sequence>MEAFRRSGRRDRRIEYSEGRRKNERERICNKLAIKSEKKKTAKHSSRPGLEK</sequence>
<comment type="caution">
    <text evidence="2">The sequence shown here is derived from an EMBL/GenBank/DDBJ whole genome shotgun (WGS) entry which is preliminary data.</text>
</comment>
<organism evidence="2 3">
    <name type="scientific">Corchorus olitorius</name>
    <dbReference type="NCBI Taxonomy" id="93759"/>
    <lineage>
        <taxon>Eukaryota</taxon>
        <taxon>Viridiplantae</taxon>
        <taxon>Streptophyta</taxon>
        <taxon>Embryophyta</taxon>
        <taxon>Tracheophyta</taxon>
        <taxon>Spermatophyta</taxon>
        <taxon>Magnoliopsida</taxon>
        <taxon>eudicotyledons</taxon>
        <taxon>Gunneridae</taxon>
        <taxon>Pentapetalae</taxon>
        <taxon>rosids</taxon>
        <taxon>malvids</taxon>
        <taxon>Malvales</taxon>
        <taxon>Malvaceae</taxon>
        <taxon>Grewioideae</taxon>
        <taxon>Apeibeae</taxon>
        <taxon>Corchorus</taxon>
    </lineage>
</organism>